<evidence type="ECO:0000256" key="2">
    <source>
        <dbReference type="ARBA" id="ARBA00022598"/>
    </source>
</evidence>
<evidence type="ECO:0000313" key="11">
    <source>
        <dbReference type="Proteomes" id="UP000176504"/>
    </source>
</evidence>
<keyword evidence="7" id="KW-0963">Cytoplasm</keyword>
<comment type="function">
    <text evidence="7">Catalyzes the attachment of glutamate to tRNA(Glu) in a two-step reaction: glutamate is first activated by ATP to form Glu-AMP and then transferred to the acceptor end of tRNA(Glu).</text>
</comment>
<name>A0A1F4VD38_UNCKA</name>
<dbReference type="InterPro" id="IPR000924">
    <property type="entry name" value="Glu/Gln-tRNA-synth"/>
</dbReference>
<organism evidence="10 11">
    <name type="scientific">candidate division WWE3 bacterium RIFCSPLOWO2_01_FULL_41_18</name>
    <dbReference type="NCBI Taxonomy" id="1802625"/>
    <lineage>
        <taxon>Bacteria</taxon>
        <taxon>Katanobacteria</taxon>
    </lineage>
</organism>
<dbReference type="GO" id="GO:0004818">
    <property type="term" value="F:glutamate-tRNA ligase activity"/>
    <property type="evidence" value="ECO:0007669"/>
    <property type="project" value="UniProtKB-UniRule"/>
</dbReference>
<dbReference type="Pfam" id="PF00749">
    <property type="entry name" value="tRNA-synt_1c"/>
    <property type="match status" value="1"/>
</dbReference>
<evidence type="ECO:0000259" key="9">
    <source>
        <dbReference type="Pfam" id="PF19269"/>
    </source>
</evidence>
<keyword evidence="6 7" id="KW-0030">Aminoacyl-tRNA synthetase</keyword>
<proteinExistence type="inferred from homology"/>
<dbReference type="Gene3D" id="3.40.50.620">
    <property type="entry name" value="HUPs"/>
    <property type="match status" value="1"/>
</dbReference>
<dbReference type="GO" id="GO:0008270">
    <property type="term" value="F:zinc ion binding"/>
    <property type="evidence" value="ECO:0007669"/>
    <property type="project" value="InterPro"/>
</dbReference>
<evidence type="ECO:0000256" key="4">
    <source>
        <dbReference type="ARBA" id="ARBA00022840"/>
    </source>
</evidence>
<comment type="subcellular location">
    <subcellularLocation>
        <location evidence="7">Cytoplasm</location>
    </subcellularLocation>
</comment>
<comment type="caution">
    <text evidence="7">Lacks conserved residue(s) required for the propagation of feature annotation.</text>
</comment>
<feature type="domain" description="Glutamyl/glutaminyl-tRNA synthetase class Ib catalytic" evidence="8">
    <location>
        <begin position="2"/>
        <end position="322"/>
    </location>
</feature>
<dbReference type="PRINTS" id="PR00987">
    <property type="entry name" value="TRNASYNTHGLU"/>
</dbReference>
<dbReference type="InterPro" id="IPR045462">
    <property type="entry name" value="aa-tRNA-synth_I_cd-bd"/>
</dbReference>
<keyword evidence="2 7" id="KW-0436">Ligase</keyword>
<dbReference type="AlphaFoldDB" id="A0A1F4VD38"/>
<dbReference type="Gene3D" id="1.10.10.350">
    <property type="match status" value="1"/>
</dbReference>
<gene>
    <name evidence="7" type="primary">gltX</name>
    <name evidence="10" type="ORF">A3A78_03715</name>
</gene>
<dbReference type="Pfam" id="PF19269">
    <property type="entry name" value="Anticodon_2"/>
    <property type="match status" value="1"/>
</dbReference>
<dbReference type="InterPro" id="IPR020751">
    <property type="entry name" value="aa-tRNA-synth_I_codon-bd_sub2"/>
</dbReference>
<evidence type="ECO:0000256" key="6">
    <source>
        <dbReference type="ARBA" id="ARBA00023146"/>
    </source>
</evidence>
<evidence type="ECO:0000259" key="8">
    <source>
        <dbReference type="Pfam" id="PF00749"/>
    </source>
</evidence>
<dbReference type="GO" id="GO:0000049">
    <property type="term" value="F:tRNA binding"/>
    <property type="evidence" value="ECO:0007669"/>
    <property type="project" value="InterPro"/>
</dbReference>
<evidence type="ECO:0000256" key="1">
    <source>
        <dbReference type="ARBA" id="ARBA00007894"/>
    </source>
</evidence>
<feature type="binding site" evidence="7">
    <location>
        <position position="255"/>
    </location>
    <ligand>
        <name>ATP</name>
        <dbReference type="ChEBI" id="CHEBI:30616"/>
    </ligand>
</feature>
<evidence type="ECO:0000256" key="7">
    <source>
        <dbReference type="HAMAP-Rule" id="MF_00022"/>
    </source>
</evidence>
<dbReference type="HAMAP" id="MF_00022">
    <property type="entry name" value="Glu_tRNA_synth_type1"/>
    <property type="match status" value="1"/>
</dbReference>
<keyword evidence="5 7" id="KW-0648">Protein biosynthesis</keyword>
<dbReference type="InterPro" id="IPR004527">
    <property type="entry name" value="Glu-tRNA-ligase_bac/mito"/>
</dbReference>
<comment type="similarity">
    <text evidence="1 7">Belongs to the class-I aminoacyl-tRNA synthetase family. Glutamate--tRNA ligase type 1 subfamily.</text>
</comment>
<dbReference type="InterPro" id="IPR020058">
    <property type="entry name" value="Glu/Gln-tRNA-synth_Ib_cat-dom"/>
</dbReference>
<sequence length="485" mass="56542">MKVRTRMAPSPTGDYHIGHIRTLLYNYAFARKNKGEFIIRIEDTDRERFIDGAIDRILDVISDFGFDWDEGPRVGGKFGPYLQSERLPIYKEYAEKLVKLGHAYYCFCTKERLSELKAEQERKGYPVTKYDKHCLSLTDEKIAENLKNNLPYVIRQKVPEDREIKLKDEILGEVKFQTKDIEDGVLLKSDGFPVYHLAVVVDDYLMGITHVLRGVDWLPSTPKHLLIYEALNWEPPKYAHLPNLKEVGGSQKLSKRFGAVFAHSFLEEGYLVPALVNFVMLLGWNPGDEREVFSLQEFIKEFSLERIHKTDLVAFDREKLLWMNGYYIRSMSLEALYDALLDWSKKFNVNLDVEGYSKEYVKKCLELVKDRMRKLNDFTDLTSYFFAPPIVNRELSERYIKDPSVRDKLLSEFYKLYTDIDSGKWGKDNLDKLSHELILDLGLKPKEAFMTLRIICLGKEATPPLFDVLHTLGKRTVLERIKSFI</sequence>
<evidence type="ECO:0000256" key="5">
    <source>
        <dbReference type="ARBA" id="ARBA00022917"/>
    </source>
</evidence>
<accession>A0A1F4VD38</accession>
<dbReference type="CDD" id="cd00808">
    <property type="entry name" value="GluRS_core"/>
    <property type="match status" value="1"/>
</dbReference>
<dbReference type="PANTHER" id="PTHR43311">
    <property type="entry name" value="GLUTAMATE--TRNA LIGASE"/>
    <property type="match status" value="1"/>
</dbReference>
<dbReference type="NCBIfam" id="TIGR00464">
    <property type="entry name" value="gltX_bact"/>
    <property type="match status" value="1"/>
</dbReference>
<feature type="domain" description="Aminoacyl-tRNA synthetase class I anticodon-binding" evidence="9">
    <location>
        <begin position="338"/>
        <end position="485"/>
    </location>
</feature>
<dbReference type="GO" id="GO:0005524">
    <property type="term" value="F:ATP binding"/>
    <property type="evidence" value="ECO:0007669"/>
    <property type="project" value="UniProtKB-UniRule"/>
</dbReference>
<dbReference type="SUPFAM" id="SSF48163">
    <property type="entry name" value="An anticodon-binding domain of class I aminoacyl-tRNA synthetases"/>
    <property type="match status" value="1"/>
</dbReference>
<dbReference type="PANTHER" id="PTHR43311:SF2">
    <property type="entry name" value="GLUTAMATE--TRNA LIGASE, MITOCHONDRIAL-RELATED"/>
    <property type="match status" value="1"/>
</dbReference>
<evidence type="ECO:0000313" key="10">
    <source>
        <dbReference type="EMBL" id="OGC55059.1"/>
    </source>
</evidence>
<reference evidence="10 11" key="1">
    <citation type="journal article" date="2016" name="Nat. Commun.">
        <title>Thousands of microbial genomes shed light on interconnected biogeochemical processes in an aquifer system.</title>
        <authorList>
            <person name="Anantharaman K."/>
            <person name="Brown C.T."/>
            <person name="Hug L.A."/>
            <person name="Sharon I."/>
            <person name="Castelle C.J."/>
            <person name="Probst A.J."/>
            <person name="Thomas B.C."/>
            <person name="Singh A."/>
            <person name="Wilkins M.J."/>
            <person name="Karaoz U."/>
            <person name="Brodie E.L."/>
            <person name="Williams K.H."/>
            <person name="Hubbard S.S."/>
            <person name="Banfield J.F."/>
        </authorList>
    </citation>
    <scope>NUCLEOTIDE SEQUENCE [LARGE SCALE GENOMIC DNA]</scope>
</reference>
<dbReference type="FunFam" id="3.40.50.620:FF:000045">
    <property type="entry name" value="Glutamate--tRNA ligase, mitochondrial"/>
    <property type="match status" value="1"/>
</dbReference>
<dbReference type="InterPro" id="IPR049940">
    <property type="entry name" value="GluQ/Sye"/>
</dbReference>
<comment type="catalytic activity">
    <reaction evidence="7">
        <text>tRNA(Glu) + L-glutamate + ATP = L-glutamyl-tRNA(Glu) + AMP + diphosphate</text>
        <dbReference type="Rhea" id="RHEA:23540"/>
        <dbReference type="Rhea" id="RHEA-COMP:9663"/>
        <dbReference type="Rhea" id="RHEA-COMP:9680"/>
        <dbReference type="ChEBI" id="CHEBI:29985"/>
        <dbReference type="ChEBI" id="CHEBI:30616"/>
        <dbReference type="ChEBI" id="CHEBI:33019"/>
        <dbReference type="ChEBI" id="CHEBI:78442"/>
        <dbReference type="ChEBI" id="CHEBI:78520"/>
        <dbReference type="ChEBI" id="CHEBI:456215"/>
        <dbReference type="EC" id="6.1.1.17"/>
    </reaction>
</comment>
<evidence type="ECO:0000256" key="3">
    <source>
        <dbReference type="ARBA" id="ARBA00022741"/>
    </source>
</evidence>
<keyword evidence="3 7" id="KW-0547">Nucleotide-binding</keyword>
<feature type="short sequence motif" description="'HIGH' region" evidence="7">
    <location>
        <begin position="9"/>
        <end position="19"/>
    </location>
</feature>
<dbReference type="Proteomes" id="UP000176504">
    <property type="component" value="Unassembled WGS sequence"/>
</dbReference>
<feature type="short sequence motif" description="'KMSKS' region" evidence="7">
    <location>
        <begin position="252"/>
        <end position="256"/>
    </location>
</feature>
<dbReference type="InterPro" id="IPR014729">
    <property type="entry name" value="Rossmann-like_a/b/a_fold"/>
</dbReference>
<comment type="subunit">
    <text evidence="7">Monomer.</text>
</comment>
<dbReference type="GO" id="GO:0006424">
    <property type="term" value="P:glutamyl-tRNA aminoacylation"/>
    <property type="evidence" value="ECO:0007669"/>
    <property type="project" value="UniProtKB-UniRule"/>
</dbReference>
<protein>
    <recommendedName>
        <fullName evidence="7">Glutamate--tRNA ligase</fullName>
        <ecNumber evidence="7">6.1.1.17</ecNumber>
    </recommendedName>
    <alternativeName>
        <fullName evidence="7">Glutamyl-tRNA synthetase</fullName>
        <shortName evidence="7">GluRS</shortName>
    </alternativeName>
</protein>
<keyword evidence="4 7" id="KW-0067">ATP-binding</keyword>
<dbReference type="GO" id="GO:0005737">
    <property type="term" value="C:cytoplasm"/>
    <property type="evidence" value="ECO:0007669"/>
    <property type="project" value="UniProtKB-SubCell"/>
</dbReference>
<comment type="caution">
    <text evidence="10">The sequence shown here is derived from an EMBL/GenBank/DDBJ whole genome shotgun (WGS) entry which is preliminary data.</text>
</comment>
<dbReference type="SUPFAM" id="SSF52374">
    <property type="entry name" value="Nucleotidylyl transferase"/>
    <property type="match status" value="1"/>
</dbReference>
<dbReference type="InterPro" id="IPR033910">
    <property type="entry name" value="GluRS_core"/>
</dbReference>
<dbReference type="EC" id="6.1.1.17" evidence="7"/>
<dbReference type="InterPro" id="IPR008925">
    <property type="entry name" value="aa_tRNA-synth_I_cd-bd_sf"/>
</dbReference>
<dbReference type="EMBL" id="MEVI01000003">
    <property type="protein sequence ID" value="OGC55059.1"/>
    <property type="molecule type" value="Genomic_DNA"/>
</dbReference>